<dbReference type="GO" id="GO:0000287">
    <property type="term" value="F:magnesium ion binding"/>
    <property type="evidence" value="ECO:0007669"/>
    <property type="project" value="UniProtKB-UniRule"/>
</dbReference>
<comment type="pathway">
    <text evidence="3 11">Cofactor biosynthesis; thiamine diphosphate biosynthesis; 4-methyl-5-(2-phosphoethyl)-thiazole from 5-(2-hydroxyethyl)-4-methylthiazole: step 1/1.</text>
</comment>
<dbReference type="NCBIfam" id="NF006830">
    <property type="entry name" value="PRK09355.1"/>
    <property type="match status" value="1"/>
</dbReference>
<evidence type="ECO:0000256" key="11">
    <source>
        <dbReference type="HAMAP-Rule" id="MF_00228"/>
    </source>
</evidence>
<gene>
    <name evidence="11" type="primary">thiM</name>
    <name evidence="12" type="ORF">B5E75_01565</name>
</gene>
<dbReference type="PRINTS" id="PR01099">
    <property type="entry name" value="HYETHTZKNASE"/>
</dbReference>
<comment type="similarity">
    <text evidence="11">Belongs to the Thz kinase family.</text>
</comment>
<dbReference type="EC" id="2.7.1.50" evidence="11"/>
<feature type="binding site" evidence="11">
    <location>
        <position position="56"/>
    </location>
    <ligand>
        <name>substrate</name>
    </ligand>
</feature>
<reference evidence="12 13" key="1">
    <citation type="journal article" date="2018" name="BMC Genomics">
        <title>Whole genome sequencing and function prediction of 133 gut anaerobes isolated from chicken caecum in pure cultures.</title>
        <authorList>
            <person name="Medvecky M."/>
            <person name="Cejkova D."/>
            <person name="Polansky O."/>
            <person name="Karasova D."/>
            <person name="Kubasova T."/>
            <person name="Cizek A."/>
            <person name="Rychlik I."/>
        </authorList>
    </citation>
    <scope>NUCLEOTIDE SEQUENCE [LARGE SCALE GENOMIC DNA]</scope>
    <source>
        <strain evidence="12 13">An13</strain>
    </source>
</reference>
<accession>A0A1Y4T210</accession>
<comment type="function">
    <text evidence="11">Catalyzes the phosphorylation of the hydroxyl group of 4-methyl-5-beta-hydroxyethylthiazole (THZ).</text>
</comment>
<keyword evidence="4 11" id="KW-0808">Transferase</keyword>
<evidence type="ECO:0000256" key="4">
    <source>
        <dbReference type="ARBA" id="ARBA00022679"/>
    </source>
</evidence>
<comment type="catalytic activity">
    <reaction evidence="1 11">
        <text>5-(2-hydroxyethyl)-4-methylthiazole + ATP = 4-methyl-5-(2-phosphooxyethyl)-thiazole + ADP + H(+)</text>
        <dbReference type="Rhea" id="RHEA:24212"/>
        <dbReference type="ChEBI" id="CHEBI:15378"/>
        <dbReference type="ChEBI" id="CHEBI:17957"/>
        <dbReference type="ChEBI" id="CHEBI:30616"/>
        <dbReference type="ChEBI" id="CHEBI:58296"/>
        <dbReference type="ChEBI" id="CHEBI:456216"/>
        <dbReference type="EC" id="2.7.1.50"/>
    </reaction>
</comment>
<evidence type="ECO:0000256" key="1">
    <source>
        <dbReference type="ARBA" id="ARBA00001771"/>
    </source>
</evidence>
<keyword evidence="6 11" id="KW-0547">Nucleotide-binding</keyword>
<evidence type="ECO:0000256" key="6">
    <source>
        <dbReference type="ARBA" id="ARBA00022741"/>
    </source>
</evidence>
<dbReference type="GO" id="GO:0009228">
    <property type="term" value="P:thiamine biosynthetic process"/>
    <property type="evidence" value="ECO:0007669"/>
    <property type="project" value="UniProtKB-KW"/>
</dbReference>
<evidence type="ECO:0000256" key="5">
    <source>
        <dbReference type="ARBA" id="ARBA00022723"/>
    </source>
</evidence>
<dbReference type="SUPFAM" id="SSF53613">
    <property type="entry name" value="Ribokinase-like"/>
    <property type="match status" value="1"/>
</dbReference>
<dbReference type="AlphaFoldDB" id="A0A1Y4T210"/>
<proteinExistence type="inferred from homology"/>
<evidence type="ECO:0000256" key="10">
    <source>
        <dbReference type="ARBA" id="ARBA00022977"/>
    </source>
</evidence>
<dbReference type="GO" id="GO:0004417">
    <property type="term" value="F:hydroxyethylthiazole kinase activity"/>
    <property type="evidence" value="ECO:0007669"/>
    <property type="project" value="UniProtKB-UniRule"/>
</dbReference>
<keyword evidence="10 11" id="KW-0784">Thiamine biosynthesis</keyword>
<protein>
    <recommendedName>
        <fullName evidence="11">Hydroxyethylthiazole kinase</fullName>
        <ecNumber evidence="11">2.7.1.50</ecNumber>
    </recommendedName>
    <alternativeName>
        <fullName evidence="11">4-methyl-5-beta-hydroxyethylthiazole kinase</fullName>
        <shortName evidence="11">TH kinase</shortName>
        <shortName evidence="11">Thz kinase</shortName>
    </alternativeName>
</protein>
<evidence type="ECO:0000256" key="8">
    <source>
        <dbReference type="ARBA" id="ARBA00022840"/>
    </source>
</evidence>
<dbReference type="Proteomes" id="UP000195305">
    <property type="component" value="Unassembled WGS sequence"/>
</dbReference>
<keyword evidence="5 11" id="KW-0479">Metal-binding</keyword>
<feature type="binding site" evidence="11">
    <location>
        <position position="132"/>
    </location>
    <ligand>
        <name>ATP</name>
        <dbReference type="ChEBI" id="CHEBI:30616"/>
    </ligand>
</feature>
<dbReference type="Gene3D" id="3.40.1190.20">
    <property type="match status" value="1"/>
</dbReference>
<evidence type="ECO:0000313" key="13">
    <source>
        <dbReference type="Proteomes" id="UP000195305"/>
    </source>
</evidence>
<name>A0A1Y4T210_9FIRM</name>
<dbReference type="CDD" id="cd01170">
    <property type="entry name" value="THZ_kinase"/>
    <property type="match status" value="1"/>
</dbReference>
<evidence type="ECO:0000256" key="2">
    <source>
        <dbReference type="ARBA" id="ARBA00001946"/>
    </source>
</evidence>
<evidence type="ECO:0000256" key="7">
    <source>
        <dbReference type="ARBA" id="ARBA00022777"/>
    </source>
</evidence>
<comment type="caution">
    <text evidence="12">The sequence shown here is derived from an EMBL/GenBank/DDBJ whole genome shotgun (WGS) entry which is preliminary data.</text>
</comment>
<dbReference type="Pfam" id="PF02110">
    <property type="entry name" value="HK"/>
    <property type="match status" value="1"/>
</dbReference>
<evidence type="ECO:0000256" key="3">
    <source>
        <dbReference type="ARBA" id="ARBA00004868"/>
    </source>
</evidence>
<organism evidence="12 13">
    <name type="scientific">Massilimicrobiota timonensis</name>
    <dbReference type="NCBI Taxonomy" id="1776392"/>
    <lineage>
        <taxon>Bacteria</taxon>
        <taxon>Bacillati</taxon>
        <taxon>Bacillota</taxon>
        <taxon>Erysipelotrichia</taxon>
        <taxon>Erysipelotrichales</taxon>
        <taxon>Erysipelotrichaceae</taxon>
        <taxon>Massilimicrobiota</taxon>
    </lineage>
</organism>
<dbReference type="InterPro" id="IPR029056">
    <property type="entry name" value="Ribokinase-like"/>
</dbReference>
<dbReference type="OrthoDB" id="9778146at2"/>
<dbReference type="EMBL" id="NFLJ01000003">
    <property type="protein sequence ID" value="OUQ36239.1"/>
    <property type="molecule type" value="Genomic_DNA"/>
</dbReference>
<dbReference type="GO" id="GO:0009229">
    <property type="term" value="P:thiamine diphosphate biosynthetic process"/>
    <property type="evidence" value="ECO:0007669"/>
    <property type="project" value="UniProtKB-UniRule"/>
</dbReference>
<comment type="cofactor">
    <cofactor evidence="2 11">
        <name>Mg(2+)</name>
        <dbReference type="ChEBI" id="CHEBI:18420"/>
    </cofactor>
</comment>
<dbReference type="InterPro" id="IPR000417">
    <property type="entry name" value="Hyethyz_kinase"/>
</dbReference>
<feature type="binding site" evidence="11">
    <location>
        <position position="185"/>
    </location>
    <ligand>
        <name>ATP</name>
        <dbReference type="ChEBI" id="CHEBI:30616"/>
    </ligand>
</feature>
<keyword evidence="7 11" id="KW-0418">Kinase</keyword>
<dbReference type="HAMAP" id="MF_00228">
    <property type="entry name" value="Thz_kinase"/>
    <property type="match status" value="1"/>
</dbReference>
<keyword evidence="8 11" id="KW-0067">ATP-binding</keyword>
<dbReference type="UniPathway" id="UPA00060">
    <property type="reaction ID" value="UER00139"/>
</dbReference>
<feature type="binding site" evidence="11">
    <location>
        <position position="212"/>
    </location>
    <ligand>
        <name>substrate</name>
    </ligand>
</feature>
<evidence type="ECO:0000313" key="12">
    <source>
        <dbReference type="EMBL" id="OUQ36239.1"/>
    </source>
</evidence>
<dbReference type="GO" id="GO:0005524">
    <property type="term" value="F:ATP binding"/>
    <property type="evidence" value="ECO:0007669"/>
    <property type="project" value="UniProtKB-UniRule"/>
</dbReference>
<evidence type="ECO:0000256" key="9">
    <source>
        <dbReference type="ARBA" id="ARBA00022842"/>
    </source>
</evidence>
<keyword evidence="9 11" id="KW-0460">Magnesium</keyword>
<keyword evidence="13" id="KW-1185">Reference proteome</keyword>
<dbReference type="PIRSF" id="PIRSF000513">
    <property type="entry name" value="Thz_kinase"/>
    <property type="match status" value="1"/>
</dbReference>
<sequence>MSIKSISLDIFFFCKEDEKMIEQVKNAKPLIHCITNKVTMNDCANALLAIGGSPIMADDEAEVEDITSICQGLLINIGTLNQATIPSMMKAGKKANALQHPVLLDPVGIGASQLRYQTTQQLLKEVHFDVIRGNISEMKVLMNIQSQSRGVDANASDSITDENLDENIIWLQQLSSKTGAIIAVSGAIDVIVDSQNAYIVRNGCQEMSMITGTGCMLSAIMSAFMVVHRQRLLEACTYVSALMGYCGELAKNKMLVEKLGVGSLRVYLMDYLSLMNDGILKEGMKIEKRC</sequence>